<evidence type="ECO:0000313" key="2">
    <source>
        <dbReference type="Proteomes" id="UP000017973"/>
    </source>
</evidence>
<evidence type="ECO:0000313" key="1">
    <source>
        <dbReference type="EMBL" id="EST53869.1"/>
    </source>
</evidence>
<organism evidence="1 2">
    <name type="scientific">Brevibacillus panacihumi W25</name>
    <dbReference type="NCBI Taxonomy" id="1408254"/>
    <lineage>
        <taxon>Bacteria</taxon>
        <taxon>Bacillati</taxon>
        <taxon>Bacillota</taxon>
        <taxon>Bacilli</taxon>
        <taxon>Bacillales</taxon>
        <taxon>Paenibacillaceae</taxon>
        <taxon>Brevibacillus</taxon>
    </lineage>
</organism>
<name>V6M5M1_9BACL</name>
<dbReference type="EMBL" id="AYJU01000017">
    <property type="protein sequence ID" value="EST53869.1"/>
    <property type="molecule type" value="Genomic_DNA"/>
</dbReference>
<protein>
    <submittedName>
        <fullName evidence="1">Uncharacterized protein</fullName>
    </submittedName>
</protein>
<dbReference type="HOGENOM" id="CLU_3325355_0_0_9"/>
<keyword evidence="2" id="KW-1185">Reference proteome</keyword>
<comment type="caution">
    <text evidence="1">The sequence shown here is derived from an EMBL/GenBank/DDBJ whole genome shotgun (WGS) entry which is preliminary data.</text>
</comment>
<accession>V6M5M1</accession>
<dbReference type="Proteomes" id="UP000017973">
    <property type="component" value="Unassembled WGS sequence"/>
</dbReference>
<reference evidence="1 2" key="1">
    <citation type="journal article" date="2014" name="Genome Announc.">
        <title>Draft Genome Sequence of Brevibacillus panacihumi Strain W25, a Halotolerant Hydrocarbon-Degrading Bacterium.</title>
        <authorList>
            <person name="Wang X."/>
            <person name="Jin D."/>
            <person name="Zhou L."/>
            <person name="Wu L."/>
            <person name="An W."/>
            <person name="Chen Y."/>
            <person name="Zhao L."/>
        </authorList>
    </citation>
    <scope>NUCLEOTIDE SEQUENCE [LARGE SCALE GENOMIC DNA]</scope>
    <source>
        <strain evidence="1 2">W25</strain>
    </source>
</reference>
<dbReference type="AlphaFoldDB" id="V6M5M1"/>
<proteinExistence type="predicted"/>
<sequence length="38" mass="4658">MEVSCKKKKKRKIPLFTKEQTWSIFRYIPQYAIHSFPV</sequence>
<gene>
    <name evidence="1" type="ORF">T458_19305</name>
</gene>